<dbReference type="Gene3D" id="1.25.40.20">
    <property type="entry name" value="Ankyrin repeat-containing domain"/>
    <property type="match status" value="1"/>
</dbReference>
<dbReference type="InterPro" id="IPR036770">
    <property type="entry name" value="Ankyrin_rpt-contain_sf"/>
</dbReference>
<organism evidence="1 2">
    <name type="scientific">Anaeromyces robustus</name>
    <dbReference type="NCBI Taxonomy" id="1754192"/>
    <lineage>
        <taxon>Eukaryota</taxon>
        <taxon>Fungi</taxon>
        <taxon>Fungi incertae sedis</taxon>
        <taxon>Chytridiomycota</taxon>
        <taxon>Chytridiomycota incertae sedis</taxon>
        <taxon>Neocallimastigomycetes</taxon>
        <taxon>Neocallimastigales</taxon>
        <taxon>Neocallimastigaceae</taxon>
        <taxon>Anaeromyces</taxon>
    </lineage>
</organism>
<proteinExistence type="predicted"/>
<evidence type="ECO:0000313" key="2">
    <source>
        <dbReference type="Proteomes" id="UP000193944"/>
    </source>
</evidence>
<comment type="caution">
    <text evidence="1">The sequence shown here is derived from an EMBL/GenBank/DDBJ whole genome shotgun (WGS) entry which is preliminary data.</text>
</comment>
<accession>A0A1Y1X0Q6</accession>
<protein>
    <recommendedName>
        <fullName evidence="3">Ankyrin</fullName>
    </recommendedName>
</protein>
<feature type="non-terminal residue" evidence="1">
    <location>
        <position position="76"/>
    </location>
</feature>
<evidence type="ECO:0008006" key="3">
    <source>
        <dbReference type="Google" id="ProtNLM"/>
    </source>
</evidence>
<dbReference type="EMBL" id="MCFG01000177">
    <property type="protein sequence ID" value="ORX79380.1"/>
    <property type="molecule type" value="Genomic_DNA"/>
</dbReference>
<name>A0A1Y1X0Q6_9FUNG</name>
<reference evidence="1 2" key="2">
    <citation type="submission" date="2016-08" db="EMBL/GenBank/DDBJ databases">
        <title>Pervasive Adenine N6-methylation of Active Genes in Fungi.</title>
        <authorList>
            <consortium name="DOE Joint Genome Institute"/>
            <person name="Mondo S.J."/>
            <person name="Dannebaum R.O."/>
            <person name="Kuo R.C."/>
            <person name="Labutti K."/>
            <person name="Haridas S."/>
            <person name="Kuo A."/>
            <person name="Salamov A."/>
            <person name="Ahrendt S.R."/>
            <person name="Lipzen A."/>
            <person name="Sullivan W."/>
            <person name="Andreopoulos W.B."/>
            <person name="Clum A."/>
            <person name="Lindquist E."/>
            <person name="Daum C."/>
            <person name="Ramamoorthy G.K."/>
            <person name="Gryganskyi A."/>
            <person name="Culley D."/>
            <person name="Magnuson J.K."/>
            <person name="James T.Y."/>
            <person name="O'Malley M.A."/>
            <person name="Stajich J.E."/>
            <person name="Spatafora J.W."/>
            <person name="Visel A."/>
            <person name="Grigoriev I.V."/>
        </authorList>
    </citation>
    <scope>NUCLEOTIDE SEQUENCE [LARGE SCALE GENOMIC DNA]</scope>
    <source>
        <strain evidence="1 2">S4</strain>
    </source>
</reference>
<reference evidence="1 2" key="1">
    <citation type="submission" date="2016-08" db="EMBL/GenBank/DDBJ databases">
        <title>A Parts List for Fungal Cellulosomes Revealed by Comparative Genomics.</title>
        <authorList>
            <consortium name="DOE Joint Genome Institute"/>
            <person name="Haitjema C.H."/>
            <person name="Gilmore S.P."/>
            <person name="Henske J.K."/>
            <person name="Solomon K.V."/>
            <person name="De Groot R."/>
            <person name="Kuo A."/>
            <person name="Mondo S.J."/>
            <person name="Salamov A.A."/>
            <person name="Labutti K."/>
            <person name="Zhao Z."/>
            <person name="Chiniquy J."/>
            <person name="Barry K."/>
            <person name="Brewer H.M."/>
            <person name="Purvine S.O."/>
            <person name="Wright A.T."/>
            <person name="Boxma B."/>
            <person name="Van Alen T."/>
            <person name="Hackstein J.H."/>
            <person name="Baker S.E."/>
            <person name="Grigoriev I.V."/>
            <person name="O'Malley M.A."/>
        </authorList>
    </citation>
    <scope>NUCLEOTIDE SEQUENCE [LARGE SCALE GENOMIC DNA]</scope>
    <source>
        <strain evidence="1 2">S4</strain>
    </source>
</reference>
<evidence type="ECO:0000313" key="1">
    <source>
        <dbReference type="EMBL" id="ORX79380.1"/>
    </source>
</evidence>
<gene>
    <name evidence="1" type="ORF">BCR32DRAFT_328165</name>
</gene>
<dbReference type="Proteomes" id="UP000193944">
    <property type="component" value="Unassembled WGS sequence"/>
</dbReference>
<dbReference type="SUPFAM" id="SSF48403">
    <property type="entry name" value="Ankyrin repeat"/>
    <property type="match status" value="1"/>
</dbReference>
<sequence>MNYSERTGKYLDLNLQTRKGNNPLLIALLYKNFEIGKLIFNYAEKHNIMIKIDKKNNYGDTPLSLATKLKSDDDKY</sequence>
<dbReference type="AlphaFoldDB" id="A0A1Y1X0Q6"/>
<keyword evidence="2" id="KW-1185">Reference proteome</keyword>